<proteinExistence type="predicted"/>
<dbReference type="SMART" id="SM00507">
    <property type="entry name" value="HNHc"/>
    <property type="match status" value="1"/>
</dbReference>
<evidence type="ECO:0000259" key="1">
    <source>
        <dbReference type="SMART" id="SM00507"/>
    </source>
</evidence>
<dbReference type="Pfam" id="PF13391">
    <property type="entry name" value="HNH_2"/>
    <property type="match status" value="1"/>
</dbReference>
<dbReference type="InterPro" id="IPR003615">
    <property type="entry name" value="HNH_nuc"/>
</dbReference>
<dbReference type="InterPro" id="IPR046894">
    <property type="entry name" value="MTaX1"/>
</dbReference>
<keyword evidence="2" id="KW-0255">Endonuclease</keyword>
<dbReference type="Proteomes" id="UP000292958">
    <property type="component" value="Unassembled WGS sequence"/>
</dbReference>
<keyword evidence="2" id="KW-0540">Nuclease</keyword>
<feature type="domain" description="HNH nuclease" evidence="1">
    <location>
        <begin position="216"/>
        <end position="267"/>
    </location>
</feature>
<organism evidence="2 3">
    <name type="scientific">Edaphobacter modestus</name>
    <dbReference type="NCBI Taxonomy" id="388466"/>
    <lineage>
        <taxon>Bacteria</taxon>
        <taxon>Pseudomonadati</taxon>
        <taxon>Acidobacteriota</taxon>
        <taxon>Terriglobia</taxon>
        <taxon>Terriglobales</taxon>
        <taxon>Acidobacteriaceae</taxon>
        <taxon>Edaphobacter</taxon>
    </lineage>
</organism>
<dbReference type="Gene3D" id="1.10.30.50">
    <property type="match status" value="1"/>
</dbReference>
<evidence type="ECO:0000313" key="2">
    <source>
        <dbReference type="EMBL" id="RZU30371.1"/>
    </source>
</evidence>
<keyword evidence="3" id="KW-1185">Reference proteome</keyword>
<reference evidence="2 3" key="1">
    <citation type="submission" date="2019-02" db="EMBL/GenBank/DDBJ databases">
        <title>Genomic Encyclopedia of Archaeal and Bacterial Type Strains, Phase II (KMG-II): from individual species to whole genera.</title>
        <authorList>
            <person name="Goeker M."/>
        </authorList>
    </citation>
    <scope>NUCLEOTIDE SEQUENCE [LARGE SCALE GENOMIC DNA]</scope>
    <source>
        <strain evidence="2 3">DSM 18101</strain>
    </source>
</reference>
<keyword evidence="2" id="KW-0378">Hydrolase</keyword>
<dbReference type="GO" id="GO:0004519">
    <property type="term" value="F:endonuclease activity"/>
    <property type="evidence" value="ECO:0007669"/>
    <property type="project" value="UniProtKB-KW"/>
</dbReference>
<gene>
    <name evidence="2" type="ORF">BDD14_6159</name>
</gene>
<dbReference type="Pfam" id="PF20296">
    <property type="entry name" value="MTaX1"/>
    <property type="match status" value="1"/>
</dbReference>
<protein>
    <submittedName>
        <fullName evidence="2">Putative restriction endonuclease</fullName>
    </submittedName>
</protein>
<accession>A0A4Q7Y2S7</accession>
<dbReference type="RefSeq" id="WP_130424769.1">
    <property type="nucleotide sequence ID" value="NZ_SHKW01000006.1"/>
</dbReference>
<sequence>MPRLAKARLRQVVLDALEASGYAIEYAGAVHPFEISVRTSLREERLLVYAWNITHGGKGRSADEYRIQITGVSHISFQKERKTLLLGVAELPESGTVIAAFDARSHKNFGSSPSIQVQAPTLLKAELDGLASETKELAGGHAEIVFAFRPENLGQFIETLYPVYHSAGSPLATTEAIKVNKLDFSKPNLDANDLTGVAANRKKALRTVARWVRDQNFRRNVMHVYGYRCAICGLQAKLVHGSHIVPVASGGTDETVNGLCLCVLHHEAYDRGLLAIDATGRILRNTAMVTALTKASLSSGLDAFFKVARVGQMIHLPADAKYAPRPDFLKKNLVIKGATNFA</sequence>
<name>A0A4Q7Y2S7_9BACT</name>
<evidence type="ECO:0000313" key="3">
    <source>
        <dbReference type="Proteomes" id="UP000292958"/>
    </source>
</evidence>
<dbReference type="AlphaFoldDB" id="A0A4Q7Y2S7"/>
<dbReference type="CDD" id="cd00085">
    <property type="entry name" value="HNHc"/>
    <property type="match status" value="1"/>
</dbReference>
<dbReference type="EMBL" id="SHKW01000006">
    <property type="protein sequence ID" value="RZU30371.1"/>
    <property type="molecule type" value="Genomic_DNA"/>
</dbReference>
<comment type="caution">
    <text evidence="2">The sequence shown here is derived from an EMBL/GenBank/DDBJ whole genome shotgun (WGS) entry which is preliminary data.</text>
</comment>
<dbReference type="OrthoDB" id="67788at2"/>